<name>A0A0L0C953_LUCCU</name>
<accession>A0A0L0C953</accession>
<proteinExistence type="predicted"/>
<dbReference type="Proteomes" id="UP000037069">
    <property type="component" value="Unassembled WGS sequence"/>
</dbReference>
<protein>
    <submittedName>
        <fullName evidence="1">Uncharacterized protein</fullName>
    </submittedName>
</protein>
<sequence>MSIIPLTSQLCQNYSCFTCNRWCATFLFLRQPDLCIGTIRDYLAKSLNPATTTIQTRSHDNWISAPERPGSQSAKDCQLSNLTQVFYSQPVTTTTIRTKICNILVTLNVCSLISAKVCV</sequence>
<dbReference type="EMBL" id="JRES01000746">
    <property type="protein sequence ID" value="KNC28806.1"/>
    <property type="molecule type" value="Genomic_DNA"/>
</dbReference>
<reference evidence="1 2" key="1">
    <citation type="journal article" date="2015" name="Nat. Commun.">
        <title>Lucilia cuprina genome unlocks parasitic fly biology to underpin future interventions.</title>
        <authorList>
            <person name="Anstead C.A."/>
            <person name="Korhonen P.K."/>
            <person name="Young N.D."/>
            <person name="Hall R.S."/>
            <person name="Jex A.R."/>
            <person name="Murali S.C."/>
            <person name="Hughes D.S."/>
            <person name="Lee S.F."/>
            <person name="Perry T."/>
            <person name="Stroehlein A.J."/>
            <person name="Ansell B.R."/>
            <person name="Breugelmans B."/>
            <person name="Hofmann A."/>
            <person name="Qu J."/>
            <person name="Dugan S."/>
            <person name="Lee S.L."/>
            <person name="Chao H."/>
            <person name="Dinh H."/>
            <person name="Han Y."/>
            <person name="Doddapaneni H.V."/>
            <person name="Worley K.C."/>
            <person name="Muzny D.M."/>
            <person name="Ioannidis P."/>
            <person name="Waterhouse R.M."/>
            <person name="Zdobnov E.M."/>
            <person name="James P.J."/>
            <person name="Bagnall N.H."/>
            <person name="Kotze A.C."/>
            <person name="Gibbs R.A."/>
            <person name="Richards S."/>
            <person name="Batterham P."/>
            <person name="Gasser R.B."/>
        </authorList>
    </citation>
    <scope>NUCLEOTIDE SEQUENCE [LARGE SCALE GENOMIC DNA]</scope>
    <source>
        <strain evidence="1 2">LS</strain>
        <tissue evidence="1">Full body</tissue>
    </source>
</reference>
<keyword evidence="2" id="KW-1185">Reference proteome</keyword>
<evidence type="ECO:0000313" key="1">
    <source>
        <dbReference type="EMBL" id="KNC28806.1"/>
    </source>
</evidence>
<organism evidence="1 2">
    <name type="scientific">Lucilia cuprina</name>
    <name type="common">Green bottle fly</name>
    <name type="synonym">Australian sheep blowfly</name>
    <dbReference type="NCBI Taxonomy" id="7375"/>
    <lineage>
        <taxon>Eukaryota</taxon>
        <taxon>Metazoa</taxon>
        <taxon>Ecdysozoa</taxon>
        <taxon>Arthropoda</taxon>
        <taxon>Hexapoda</taxon>
        <taxon>Insecta</taxon>
        <taxon>Pterygota</taxon>
        <taxon>Neoptera</taxon>
        <taxon>Endopterygota</taxon>
        <taxon>Diptera</taxon>
        <taxon>Brachycera</taxon>
        <taxon>Muscomorpha</taxon>
        <taxon>Oestroidea</taxon>
        <taxon>Calliphoridae</taxon>
        <taxon>Luciliinae</taxon>
        <taxon>Lucilia</taxon>
    </lineage>
</organism>
<dbReference type="AlphaFoldDB" id="A0A0L0C953"/>
<evidence type="ECO:0000313" key="2">
    <source>
        <dbReference type="Proteomes" id="UP000037069"/>
    </source>
</evidence>
<gene>
    <name evidence="1" type="ORF">FF38_07251</name>
</gene>
<comment type="caution">
    <text evidence="1">The sequence shown here is derived from an EMBL/GenBank/DDBJ whole genome shotgun (WGS) entry which is preliminary data.</text>
</comment>